<accession>A0A4Q9BAE5</accession>
<keyword evidence="2 7" id="KW-0378">Hydrolase</keyword>
<keyword evidence="3" id="KW-0326">Glycosidase</keyword>
<dbReference type="OrthoDB" id="9801077at2"/>
<dbReference type="AlphaFoldDB" id="A0A4Q9BAE5"/>
<protein>
    <submittedName>
        <fullName evidence="7">Glycoside hydrolase family 2</fullName>
    </submittedName>
</protein>
<dbReference type="InterPro" id="IPR006102">
    <property type="entry name" value="Ig-like_GH2"/>
</dbReference>
<dbReference type="EMBL" id="SEWY01000004">
    <property type="protein sequence ID" value="TBH72216.1"/>
    <property type="molecule type" value="Genomic_DNA"/>
</dbReference>
<comment type="similarity">
    <text evidence="1">Belongs to the glycosyl hydrolase 2 family.</text>
</comment>
<evidence type="ECO:0000259" key="6">
    <source>
        <dbReference type="Pfam" id="PF02836"/>
    </source>
</evidence>
<feature type="chain" id="PRO_5020259145" evidence="4">
    <location>
        <begin position="19"/>
        <end position="903"/>
    </location>
</feature>
<evidence type="ECO:0000256" key="2">
    <source>
        <dbReference type="ARBA" id="ARBA00022801"/>
    </source>
</evidence>
<dbReference type="SUPFAM" id="SSF49303">
    <property type="entry name" value="beta-Galactosidase/glucuronidase domain"/>
    <property type="match status" value="1"/>
</dbReference>
<dbReference type="InterPro" id="IPR051913">
    <property type="entry name" value="GH2_Domain-Containing"/>
</dbReference>
<sequence length="903" mass="100784">MKKIILFLLAGLSFYAHAQKNQPLPEHPRPDLQRDQWLNLNGYWDFTFDSSLTAPTRYAKKILVPFPWGSPLSEVKDEADVAWYHKEIKVPANWFGKRVFFNIGASDWETTLFLDGVQIGKHQGGYTPFDAELVGVKPGSVHQIAIRVDDKRRMFTLYGKQGYGNARGIWQTVYLEARGGNFIDHYAVNPDIDSKKAQVKVYLGAPASKNQEVKITLSNGQMASISIPAGKQEGAADIAVKAMRLWSLEDPYLYGLKIQSGNDVVNGYFGMRKISVVNLPGSKIPYIGLNNKPVYVQLALDQSYHPTGFYTFPSDQFMKDEIIRSKRIGLNGIRTHIKVDVPRKLYWADKLGLLVMSDLPNSWGDPEAAMQKESEYTLHEMIKRDYNHPAIFSWITFNETWGLFTHKDNKSIYTPETQKWVASVYHLAKTLDPTRLVEDNSVCCGIGHTETDINSWHAYQAGYEWDKLVGDYAAKTYPGSTWNFEKGYQQGSQPMINSEFGNVWGYQGSTGDVDYTFDYHKALNSFRNHPQMAGWLYTEHHDVINEWNGYYKFDRTEKETGLNAIVPGMSLKDFHGPFYLSTGQEITWAGKAGQQVKIPLHLSSMTNTAGSLSLKMSLSGTNAAGEKVSRWSKTSALTYVAWDVKALDSLSITLPADKSINTLAFELSDASGKVVHRNFVHLIVEEGASQPWKGQLISVPVERYSSSSWPKKQWTGVLGHKLNGAGAGYFEYEIPFPTAGAEGIKQVRFLVEASSKPILGKDRDDAGKMDGDYMLGKGTFDPGVNPNAYPQTDRYASPSKLKVSANGMVASETTLADDPADHQGILSWHYQARNNKLDEAGTYGYLVQGVIPAAAWQQAAKTGKLILRFEATEGGLSLYGDKSGRYVVDPSILIERSVSSVSH</sequence>
<keyword evidence="4" id="KW-0732">Signal</keyword>
<dbReference type="InterPro" id="IPR006103">
    <property type="entry name" value="Glyco_hydro_2_cat"/>
</dbReference>
<feature type="signal peptide" evidence="4">
    <location>
        <begin position="1"/>
        <end position="18"/>
    </location>
</feature>
<dbReference type="Gene3D" id="2.60.40.10">
    <property type="entry name" value="Immunoglobulins"/>
    <property type="match status" value="1"/>
</dbReference>
<dbReference type="SUPFAM" id="SSF49785">
    <property type="entry name" value="Galactose-binding domain-like"/>
    <property type="match status" value="1"/>
</dbReference>
<keyword evidence="8" id="KW-1185">Reference proteome</keyword>
<feature type="domain" description="Glycoside hydrolase family 2 immunoglobulin-like beta-sandwich" evidence="5">
    <location>
        <begin position="182"/>
        <end position="272"/>
    </location>
</feature>
<evidence type="ECO:0000313" key="7">
    <source>
        <dbReference type="EMBL" id="TBH72216.1"/>
    </source>
</evidence>
<reference evidence="7 8" key="1">
    <citation type="submission" date="2019-02" db="EMBL/GenBank/DDBJ databases">
        <title>Genome of a new Bacteroidetes strain.</title>
        <authorList>
            <person name="Pitt A."/>
        </authorList>
    </citation>
    <scope>NUCLEOTIDE SEQUENCE [LARGE SCALE GENOMIC DNA]</scope>
    <source>
        <strain evidence="7 8">103A-SOEBACH</strain>
    </source>
</reference>
<dbReference type="InterPro" id="IPR017853">
    <property type="entry name" value="GH"/>
</dbReference>
<dbReference type="SUPFAM" id="SSF51445">
    <property type="entry name" value="(Trans)glycosidases"/>
    <property type="match status" value="1"/>
</dbReference>
<dbReference type="Proteomes" id="UP000293583">
    <property type="component" value="Unassembled WGS sequence"/>
</dbReference>
<evidence type="ECO:0000313" key="8">
    <source>
        <dbReference type="Proteomes" id="UP000293583"/>
    </source>
</evidence>
<dbReference type="PANTHER" id="PTHR42732:SF2">
    <property type="entry name" value="BETA-MANNOSIDASE"/>
    <property type="match status" value="1"/>
</dbReference>
<evidence type="ECO:0000256" key="4">
    <source>
        <dbReference type="SAM" id="SignalP"/>
    </source>
</evidence>
<dbReference type="Pfam" id="PF02836">
    <property type="entry name" value="Glyco_hydro_2_C"/>
    <property type="match status" value="1"/>
</dbReference>
<dbReference type="PANTHER" id="PTHR42732">
    <property type="entry name" value="BETA-GALACTOSIDASE"/>
    <property type="match status" value="1"/>
</dbReference>
<proteinExistence type="inferred from homology"/>
<dbReference type="InterPro" id="IPR036156">
    <property type="entry name" value="Beta-gal/glucu_dom_sf"/>
</dbReference>
<gene>
    <name evidence="7" type="ORF">EWU20_10380</name>
</gene>
<evidence type="ECO:0000256" key="1">
    <source>
        <dbReference type="ARBA" id="ARBA00007401"/>
    </source>
</evidence>
<dbReference type="RefSeq" id="WP_130923780.1">
    <property type="nucleotide sequence ID" value="NZ_JAANOL010000004.1"/>
</dbReference>
<organism evidence="7 8">
    <name type="scientific">Aquirufa antheringensis</name>
    <dbReference type="NCBI Taxonomy" id="2516559"/>
    <lineage>
        <taxon>Bacteria</taxon>
        <taxon>Pseudomonadati</taxon>
        <taxon>Bacteroidota</taxon>
        <taxon>Cytophagia</taxon>
        <taxon>Cytophagales</taxon>
        <taxon>Flectobacillaceae</taxon>
        <taxon>Aquirufa</taxon>
    </lineage>
</organism>
<dbReference type="Gene3D" id="3.20.20.80">
    <property type="entry name" value="Glycosidases"/>
    <property type="match status" value="1"/>
</dbReference>
<evidence type="ECO:0000259" key="5">
    <source>
        <dbReference type="Pfam" id="PF00703"/>
    </source>
</evidence>
<feature type="domain" description="Glycoside hydrolase family 2 catalytic" evidence="6">
    <location>
        <begin position="289"/>
        <end position="517"/>
    </location>
</feature>
<dbReference type="Gene3D" id="2.60.120.260">
    <property type="entry name" value="Galactose-binding domain-like"/>
    <property type="match status" value="1"/>
</dbReference>
<comment type="caution">
    <text evidence="7">The sequence shown here is derived from an EMBL/GenBank/DDBJ whole genome shotgun (WGS) entry which is preliminary data.</text>
</comment>
<dbReference type="InterPro" id="IPR008979">
    <property type="entry name" value="Galactose-bd-like_sf"/>
</dbReference>
<dbReference type="Pfam" id="PF00703">
    <property type="entry name" value="Glyco_hydro_2"/>
    <property type="match status" value="1"/>
</dbReference>
<dbReference type="InterPro" id="IPR013783">
    <property type="entry name" value="Ig-like_fold"/>
</dbReference>
<evidence type="ECO:0000256" key="3">
    <source>
        <dbReference type="ARBA" id="ARBA00023295"/>
    </source>
</evidence>
<dbReference type="GO" id="GO:0004553">
    <property type="term" value="F:hydrolase activity, hydrolyzing O-glycosyl compounds"/>
    <property type="evidence" value="ECO:0007669"/>
    <property type="project" value="InterPro"/>
</dbReference>
<dbReference type="GO" id="GO:0005975">
    <property type="term" value="P:carbohydrate metabolic process"/>
    <property type="evidence" value="ECO:0007669"/>
    <property type="project" value="InterPro"/>
</dbReference>
<name>A0A4Q9BAE5_9BACT</name>